<dbReference type="Gene3D" id="3.30.160.60">
    <property type="entry name" value="Classic Zinc Finger"/>
    <property type="match status" value="1"/>
</dbReference>
<dbReference type="Proteomes" id="UP000318571">
    <property type="component" value="Chromosome 12"/>
</dbReference>
<dbReference type="PROSITE" id="PS50157">
    <property type="entry name" value="ZINC_FINGER_C2H2_2"/>
    <property type="match status" value="1"/>
</dbReference>
<comment type="caution">
    <text evidence="4">The sequence shown here is derived from an EMBL/GenBank/DDBJ whole genome shotgun (WGS) entry which is preliminary data.</text>
</comment>
<dbReference type="AlphaFoldDB" id="A0A553PU15"/>
<feature type="region of interest" description="Disordered" evidence="2">
    <location>
        <begin position="184"/>
        <end position="206"/>
    </location>
</feature>
<sequence length="329" mass="37558">MSPLNNINDGNNQGGPAQVQVEVGQQQQRVNQPPVICPNCKKRLSERSALTRHMKVHDSTTKLFKCMVCHKNDQRQKSNWRQHVATHIGQEIPPDVFEALDHETKAILTGTHERMKRGFFEQRLAKAEANRAKRAKKARRSKQELSFILIPFQYRLKMALLETLFVVVINQARAASLAFWKTRQNEPETHSDGQRGVDRVQGEEPDQTFSAQFPTLHSLLYSPQFWTPALLAINYLSTWSTLGDQNVAQDDLVPLVRPWSDHQVHDLLGQLVPDPVVAAQMAPLPKESVEPLNNEEVPEYIVEGTIRARRKNRNSSVFYLAFFLKVESI</sequence>
<evidence type="ECO:0000256" key="1">
    <source>
        <dbReference type="PROSITE-ProRule" id="PRU00042"/>
    </source>
</evidence>
<proteinExistence type="predicted"/>
<gene>
    <name evidence="4" type="ORF">TCAL_16773</name>
</gene>
<keyword evidence="5" id="KW-1185">Reference proteome</keyword>
<dbReference type="EMBL" id="VCGU01000001">
    <property type="protein sequence ID" value="TRY81147.1"/>
    <property type="molecule type" value="Genomic_DNA"/>
</dbReference>
<evidence type="ECO:0000256" key="2">
    <source>
        <dbReference type="SAM" id="MobiDB-lite"/>
    </source>
</evidence>
<evidence type="ECO:0000313" key="4">
    <source>
        <dbReference type="EMBL" id="TRY81147.1"/>
    </source>
</evidence>
<reference evidence="4 5" key="1">
    <citation type="journal article" date="2018" name="Nat. Ecol. Evol.">
        <title>Genomic signatures of mitonuclear coevolution across populations of Tigriopus californicus.</title>
        <authorList>
            <person name="Barreto F.S."/>
            <person name="Watson E.T."/>
            <person name="Lima T.G."/>
            <person name="Willett C.S."/>
            <person name="Edmands S."/>
            <person name="Li W."/>
            <person name="Burton R.S."/>
        </authorList>
    </citation>
    <scope>NUCLEOTIDE SEQUENCE [LARGE SCALE GENOMIC DNA]</scope>
    <source>
        <strain evidence="4 5">San Diego</strain>
    </source>
</reference>
<keyword evidence="1" id="KW-0863">Zinc-finger</keyword>
<dbReference type="SUPFAM" id="SSF57667">
    <property type="entry name" value="beta-beta-alpha zinc fingers"/>
    <property type="match status" value="1"/>
</dbReference>
<keyword evidence="1" id="KW-0862">Zinc</keyword>
<organism evidence="4 5">
    <name type="scientific">Tigriopus californicus</name>
    <name type="common">Marine copepod</name>
    <dbReference type="NCBI Taxonomy" id="6832"/>
    <lineage>
        <taxon>Eukaryota</taxon>
        <taxon>Metazoa</taxon>
        <taxon>Ecdysozoa</taxon>
        <taxon>Arthropoda</taxon>
        <taxon>Crustacea</taxon>
        <taxon>Multicrustacea</taxon>
        <taxon>Hexanauplia</taxon>
        <taxon>Copepoda</taxon>
        <taxon>Harpacticoida</taxon>
        <taxon>Harpacticidae</taxon>
        <taxon>Tigriopus</taxon>
    </lineage>
</organism>
<dbReference type="SMART" id="SM00355">
    <property type="entry name" value="ZnF_C2H2"/>
    <property type="match status" value="2"/>
</dbReference>
<evidence type="ECO:0000313" key="5">
    <source>
        <dbReference type="Proteomes" id="UP000318571"/>
    </source>
</evidence>
<protein>
    <recommendedName>
        <fullName evidence="3">C2H2-type domain-containing protein</fullName>
    </recommendedName>
</protein>
<feature type="domain" description="C2H2-type" evidence="3">
    <location>
        <begin position="35"/>
        <end position="62"/>
    </location>
</feature>
<name>A0A553PU15_TIGCA</name>
<feature type="compositionally biased region" description="Low complexity" evidence="2">
    <location>
        <begin position="14"/>
        <end position="26"/>
    </location>
</feature>
<feature type="compositionally biased region" description="Basic and acidic residues" evidence="2">
    <location>
        <begin position="184"/>
        <end position="202"/>
    </location>
</feature>
<dbReference type="PROSITE" id="PS00028">
    <property type="entry name" value="ZINC_FINGER_C2H2_1"/>
    <property type="match status" value="1"/>
</dbReference>
<dbReference type="GO" id="GO:0008270">
    <property type="term" value="F:zinc ion binding"/>
    <property type="evidence" value="ECO:0007669"/>
    <property type="project" value="UniProtKB-KW"/>
</dbReference>
<keyword evidence="1" id="KW-0479">Metal-binding</keyword>
<feature type="compositionally biased region" description="Polar residues" evidence="2">
    <location>
        <begin position="1"/>
        <end position="11"/>
    </location>
</feature>
<dbReference type="InterPro" id="IPR036236">
    <property type="entry name" value="Znf_C2H2_sf"/>
</dbReference>
<accession>A0A553PU15</accession>
<feature type="region of interest" description="Disordered" evidence="2">
    <location>
        <begin position="1"/>
        <end position="26"/>
    </location>
</feature>
<evidence type="ECO:0000259" key="3">
    <source>
        <dbReference type="PROSITE" id="PS50157"/>
    </source>
</evidence>
<dbReference type="InterPro" id="IPR013087">
    <property type="entry name" value="Znf_C2H2_type"/>
</dbReference>